<evidence type="ECO:0008006" key="2">
    <source>
        <dbReference type="Google" id="ProtNLM"/>
    </source>
</evidence>
<gene>
    <name evidence="1" type="ORF">OCBIM_22010379mg</name>
</gene>
<dbReference type="STRING" id="37653.A0A0L8IEM7"/>
<dbReference type="PANTHER" id="PTHR23227:SF67">
    <property type="entry name" value="CRANIOFACIAL DEVELOPMENT PROTEIN 2-LIKE"/>
    <property type="match status" value="1"/>
</dbReference>
<dbReference type="AlphaFoldDB" id="A0A0L8IEM7"/>
<dbReference type="EMBL" id="KQ415876">
    <property type="protein sequence ID" value="KOF99864.1"/>
    <property type="molecule type" value="Genomic_DNA"/>
</dbReference>
<dbReference type="SUPFAM" id="SSF56219">
    <property type="entry name" value="DNase I-like"/>
    <property type="match status" value="1"/>
</dbReference>
<dbReference type="Gene3D" id="3.60.10.10">
    <property type="entry name" value="Endonuclease/exonuclease/phosphatase"/>
    <property type="match status" value="1"/>
</dbReference>
<reference evidence="1" key="1">
    <citation type="submission" date="2015-07" db="EMBL/GenBank/DDBJ databases">
        <title>MeaNS - Measles Nucleotide Surveillance Program.</title>
        <authorList>
            <person name="Tran T."/>
            <person name="Druce J."/>
        </authorList>
    </citation>
    <scope>NUCLEOTIDE SEQUENCE</scope>
    <source>
        <strain evidence="1">UCB-OBI-ISO-001</strain>
        <tissue evidence="1">Gonad</tissue>
    </source>
</reference>
<dbReference type="OrthoDB" id="6146826at2759"/>
<protein>
    <recommendedName>
        <fullName evidence="2">Endonuclease/exonuclease/phosphatase domain-containing protein</fullName>
    </recommendedName>
</protein>
<accession>A0A0L8IEM7</accession>
<evidence type="ECO:0000313" key="1">
    <source>
        <dbReference type="EMBL" id="KOF99864.1"/>
    </source>
</evidence>
<dbReference type="PANTHER" id="PTHR23227">
    <property type="entry name" value="BUCENTAUR RELATED"/>
    <property type="match status" value="1"/>
</dbReference>
<proteinExistence type="predicted"/>
<sequence>MKEEICKKVVEVRRKSDRVMTVVLAFEEEVVRVICGYHPQSRRGTIEKEQSFDEMANEWDSQKVDELVLGMSDFNGHVGKWIQGFDGVHEGNGIGERNLEGRMLLEFCDKKELCVVKTWFRKTEKRKVTFSAGGNEIEIDFMLVGRKNRKYLRDVKTIPGELQHRLVVADLDKRKVKKHVRKGMAERRKVWKLKEEETRARFEEREFGSW</sequence>
<dbReference type="InterPro" id="IPR027124">
    <property type="entry name" value="Swc5/CFDP1/2"/>
</dbReference>
<dbReference type="InterPro" id="IPR036691">
    <property type="entry name" value="Endo/exonu/phosph_ase_sf"/>
</dbReference>
<organism evidence="1">
    <name type="scientific">Octopus bimaculoides</name>
    <name type="common">California two-spotted octopus</name>
    <dbReference type="NCBI Taxonomy" id="37653"/>
    <lineage>
        <taxon>Eukaryota</taxon>
        <taxon>Metazoa</taxon>
        <taxon>Spiralia</taxon>
        <taxon>Lophotrochozoa</taxon>
        <taxon>Mollusca</taxon>
        <taxon>Cephalopoda</taxon>
        <taxon>Coleoidea</taxon>
        <taxon>Octopodiformes</taxon>
        <taxon>Octopoda</taxon>
        <taxon>Incirrata</taxon>
        <taxon>Octopodidae</taxon>
        <taxon>Octopus</taxon>
    </lineage>
</organism>
<name>A0A0L8IEM7_OCTBM</name>